<evidence type="ECO:0000256" key="4">
    <source>
        <dbReference type="ARBA" id="ARBA00022692"/>
    </source>
</evidence>
<keyword evidence="11 14" id="KW-0472">Membrane</keyword>
<dbReference type="EMBL" id="KZ992079">
    <property type="protein sequence ID" value="RKP22462.1"/>
    <property type="molecule type" value="Genomic_DNA"/>
</dbReference>
<evidence type="ECO:0000256" key="9">
    <source>
        <dbReference type="ARBA" id="ARBA00023004"/>
    </source>
</evidence>
<evidence type="ECO:0000256" key="10">
    <source>
        <dbReference type="ARBA" id="ARBA00023098"/>
    </source>
</evidence>
<dbReference type="OrthoDB" id="10260134at2759"/>
<evidence type="ECO:0000259" key="15">
    <source>
        <dbReference type="Pfam" id="PF00487"/>
    </source>
</evidence>
<feature type="domain" description="Fatty acid desaturase" evidence="15">
    <location>
        <begin position="57"/>
        <end position="274"/>
    </location>
</feature>
<evidence type="ECO:0000256" key="5">
    <source>
        <dbReference type="ARBA" id="ARBA00022723"/>
    </source>
</evidence>
<protein>
    <recommendedName>
        <fullName evidence="15">Fatty acid desaturase domain-containing protein</fullName>
    </recommendedName>
</protein>
<dbReference type="InterPro" id="IPR015876">
    <property type="entry name" value="Acyl-CoA_DS"/>
</dbReference>
<keyword evidence="9" id="KW-0408">Iron</keyword>
<evidence type="ECO:0000256" key="14">
    <source>
        <dbReference type="SAM" id="Phobius"/>
    </source>
</evidence>
<proteinExistence type="inferred from homology"/>
<evidence type="ECO:0000256" key="6">
    <source>
        <dbReference type="ARBA" id="ARBA00022832"/>
    </source>
</evidence>
<dbReference type="PANTHER" id="PTHR11351">
    <property type="entry name" value="ACYL-COA DESATURASE"/>
    <property type="match status" value="1"/>
</dbReference>
<keyword evidence="3 13" id="KW-0444">Lipid biosynthesis</keyword>
<comment type="similarity">
    <text evidence="2 13">Belongs to the fatty acid desaturase type 1 family.</text>
</comment>
<comment type="cofactor">
    <cofactor evidence="13">
        <name>Fe(2+)</name>
        <dbReference type="ChEBI" id="CHEBI:29033"/>
    </cofactor>
</comment>
<evidence type="ECO:0000313" key="17">
    <source>
        <dbReference type="Proteomes" id="UP000278143"/>
    </source>
</evidence>
<evidence type="ECO:0000256" key="7">
    <source>
        <dbReference type="ARBA" id="ARBA00022989"/>
    </source>
</evidence>
<dbReference type="CDD" id="cd03505">
    <property type="entry name" value="Delta9-FADS-like"/>
    <property type="match status" value="1"/>
</dbReference>
<dbReference type="InterPro" id="IPR005804">
    <property type="entry name" value="FA_desaturase_dom"/>
</dbReference>
<gene>
    <name evidence="16" type="ORF">SYNPS1DRAFT_20030</name>
</gene>
<feature type="transmembrane region" description="Helical" evidence="14">
    <location>
        <begin position="171"/>
        <end position="190"/>
    </location>
</feature>
<evidence type="ECO:0000256" key="3">
    <source>
        <dbReference type="ARBA" id="ARBA00022516"/>
    </source>
</evidence>
<evidence type="ECO:0000256" key="12">
    <source>
        <dbReference type="ARBA" id="ARBA00023160"/>
    </source>
</evidence>
<dbReference type="PROSITE" id="PS00476">
    <property type="entry name" value="FATTY_ACID_DESATUR_1"/>
    <property type="match status" value="1"/>
</dbReference>
<evidence type="ECO:0000256" key="8">
    <source>
        <dbReference type="ARBA" id="ARBA00023002"/>
    </source>
</evidence>
<keyword evidence="8 13" id="KW-0560">Oxidoreductase</keyword>
<dbReference type="AlphaFoldDB" id="A0A4P9YSU6"/>
<keyword evidence="10" id="KW-0443">Lipid metabolism</keyword>
<keyword evidence="5" id="KW-0479">Metal-binding</keyword>
<feature type="transmembrane region" description="Helical" evidence="14">
    <location>
        <begin position="32"/>
        <end position="51"/>
    </location>
</feature>
<keyword evidence="17" id="KW-1185">Reference proteome</keyword>
<dbReference type="GO" id="GO:0005506">
    <property type="term" value="F:iron ion binding"/>
    <property type="evidence" value="ECO:0007669"/>
    <property type="project" value="TreeGrafter"/>
</dbReference>
<dbReference type="GO" id="GO:0004768">
    <property type="term" value="F:stearoyl-CoA 9-desaturase activity"/>
    <property type="evidence" value="ECO:0007669"/>
    <property type="project" value="TreeGrafter"/>
</dbReference>
<comment type="domain">
    <text evidence="13">The histidine box domains are involved in binding the catalytic metal ions.</text>
</comment>
<evidence type="ECO:0000256" key="1">
    <source>
        <dbReference type="ARBA" id="ARBA00004141"/>
    </source>
</evidence>
<evidence type="ECO:0000256" key="13">
    <source>
        <dbReference type="RuleBase" id="RU000581"/>
    </source>
</evidence>
<dbReference type="GO" id="GO:0006636">
    <property type="term" value="P:unsaturated fatty acid biosynthetic process"/>
    <property type="evidence" value="ECO:0007669"/>
    <property type="project" value="TreeGrafter"/>
</dbReference>
<organism evidence="16 17">
    <name type="scientific">Syncephalis pseudoplumigaleata</name>
    <dbReference type="NCBI Taxonomy" id="1712513"/>
    <lineage>
        <taxon>Eukaryota</taxon>
        <taxon>Fungi</taxon>
        <taxon>Fungi incertae sedis</taxon>
        <taxon>Zoopagomycota</taxon>
        <taxon>Zoopagomycotina</taxon>
        <taxon>Zoopagomycetes</taxon>
        <taxon>Zoopagales</taxon>
        <taxon>Piptocephalidaceae</taxon>
        <taxon>Syncephalis</taxon>
    </lineage>
</organism>
<comment type="subcellular location">
    <subcellularLocation>
        <location evidence="1">Membrane</location>
        <topology evidence="1">Multi-pass membrane protein</topology>
    </subcellularLocation>
</comment>
<dbReference type="InterPro" id="IPR001522">
    <property type="entry name" value="FADS-1_CS"/>
</dbReference>
<name>A0A4P9YSU6_9FUNG</name>
<dbReference type="PANTHER" id="PTHR11351:SF31">
    <property type="entry name" value="DESATURASE 1, ISOFORM A-RELATED"/>
    <property type="match status" value="1"/>
</dbReference>
<keyword evidence="7 14" id="KW-1133">Transmembrane helix</keyword>
<sequence length="352" mass="40817">MSSAPVELVDVPKTGKQTVVDYGRLRINWPQATLLLLTPLISLYGIVATPLTQPTLIWTLVYYLATGLSITAGYHRLWSHRAYDARAPLKLFYALGGAGAFQGSIRWWSRGHRAHHRHTDTDKDPYGAHRGFFWAHIGWLLFHPVDEIGYADVRDLEADPIVAWQHRQYKWLAPFMSLAFPTLVAGFGWGDWMGGYIYAAVFRLVLVHHATFCVNSLAHWLGERNYDDLNTPRDHFITALITFGEGYHNFHHEFPRDYRNAIGWWQYDPTKWLIRICSWFSLARNLRRFPHNEIRKGRVMMQEKAVIRAKQTISWGTPASKLPAYSWSEFQDKCRDPGRLWLTIDGYILDFA</sequence>
<reference evidence="17" key="1">
    <citation type="journal article" date="2018" name="Nat. Microbiol.">
        <title>Leveraging single-cell genomics to expand the fungal tree of life.</title>
        <authorList>
            <person name="Ahrendt S.R."/>
            <person name="Quandt C.A."/>
            <person name="Ciobanu D."/>
            <person name="Clum A."/>
            <person name="Salamov A."/>
            <person name="Andreopoulos B."/>
            <person name="Cheng J.F."/>
            <person name="Woyke T."/>
            <person name="Pelin A."/>
            <person name="Henrissat B."/>
            <person name="Reynolds N.K."/>
            <person name="Benny G.L."/>
            <person name="Smith M.E."/>
            <person name="James T.Y."/>
            <person name="Grigoriev I.V."/>
        </authorList>
    </citation>
    <scope>NUCLEOTIDE SEQUENCE [LARGE SCALE GENOMIC DNA]</scope>
    <source>
        <strain evidence="17">Benny S71-1</strain>
    </source>
</reference>
<dbReference type="Pfam" id="PF00487">
    <property type="entry name" value="FA_desaturase"/>
    <property type="match status" value="1"/>
</dbReference>
<keyword evidence="4 13" id="KW-0812">Transmembrane</keyword>
<evidence type="ECO:0000256" key="11">
    <source>
        <dbReference type="ARBA" id="ARBA00023136"/>
    </source>
</evidence>
<feature type="transmembrane region" description="Helical" evidence="14">
    <location>
        <begin position="57"/>
        <end position="77"/>
    </location>
</feature>
<dbReference type="Proteomes" id="UP000278143">
    <property type="component" value="Unassembled WGS sequence"/>
</dbReference>
<feature type="non-terminal residue" evidence="16">
    <location>
        <position position="352"/>
    </location>
</feature>
<keyword evidence="6" id="KW-0276">Fatty acid metabolism</keyword>
<dbReference type="PRINTS" id="PR00075">
    <property type="entry name" value="FACDDSATRASE"/>
</dbReference>
<evidence type="ECO:0000256" key="2">
    <source>
        <dbReference type="ARBA" id="ARBA00009295"/>
    </source>
</evidence>
<accession>A0A4P9YSU6</accession>
<evidence type="ECO:0000313" key="16">
    <source>
        <dbReference type="EMBL" id="RKP22462.1"/>
    </source>
</evidence>
<keyword evidence="12 13" id="KW-0275">Fatty acid biosynthesis</keyword>
<dbReference type="GO" id="GO:0005789">
    <property type="term" value="C:endoplasmic reticulum membrane"/>
    <property type="evidence" value="ECO:0007669"/>
    <property type="project" value="TreeGrafter"/>
</dbReference>